<feature type="domain" description="Alcohol dehydrogenase-like N-terminal" evidence="6">
    <location>
        <begin position="39"/>
        <end position="156"/>
    </location>
</feature>
<proteinExistence type="inferred from homology"/>
<evidence type="ECO:0000256" key="3">
    <source>
        <dbReference type="ARBA" id="ARBA00022723"/>
    </source>
</evidence>
<dbReference type="PANTHER" id="PTHR42683">
    <property type="entry name" value="ALDEHYDE REDUCTASE"/>
    <property type="match status" value="1"/>
</dbReference>
<accession>A0A498KQE6</accession>
<dbReference type="AlphaFoldDB" id="A0A498KQE6"/>
<name>A0A498KQE6_MALDO</name>
<protein>
    <recommendedName>
        <fullName evidence="6">Alcohol dehydrogenase-like N-terminal domain-containing protein</fullName>
    </recommendedName>
</protein>
<evidence type="ECO:0000313" key="7">
    <source>
        <dbReference type="EMBL" id="RXI07925.1"/>
    </source>
</evidence>
<dbReference type="InterPro" id="IPR013154">
    <property type="entry name" value="ADH-like_N"/>
</dbReference>
<evidence type="ECO:0000259" key="6">
    <source>
        <dbReference type="Pfam" id="PF08240"/>
    </source>
</evidence>
<comment type="similarity">
    <text evidence="2">Belongs to the zinc-containing alcohol dehydrogenase family.</text>
</comment>
<dbReference type="PROSITE" id="PS00059">
    <property type="entry name" value="ADH_ZINC"/>
    <property type="match status" value="1"/>
</dbReference>
<keyword evidence="5" id="KW-0560">Oxidoreductase</keyword>
<evidence type="ECO:0000256" key="5">
    <source>
        <dbReference type="ARBA" id="ARBA00023002"/>
    </source>
</evidence>
<dbReference type="EMBL" id="RDQH01000327">
    <property type="protein sequence ID" value="RXI07925.1"/>
    <property type="molecule type" value="Genomic_DNA"/>
</dbReference>
<dbReference type="SUPFAM" id="SSF50129">
    <property type="entry name" value="GroES-like"/>
    <property type="match status" value="1"/>
</dbReference>
<dbReference type="STRING" id="3750.A0A498KQE6"/>
<dbReference type="InterPro" id="IPR011032">
    <property type="entry name" value="GroES-like_sf"/>
</dbReference>
<keyword evidence="4" id="KW-0862">Zinc</keyword>
<evidence type="ECO:0000256" key="1">
    <source>
        <dbReference type="ARBA" id="ARBA00001947"/>
    </source>
</evidence>
<evidence type="ECO:0000256" key="4">
    <source>
        <dbReference type="ARBA" id="ARBA00022833"/>
    </source>
</evidence>
<dbReference type="GO" id="GO:0008270">
    <property type="term" value="F:zinc ion binding"/>
    <property type="evidence" value="ECO:0007669"/>
    <property type="project" value="InterPro"/>
</dbReference>
<keyword evidence="3" id="KW-0479">Metal-binding</keyword>
<comment type="cofactor">
    <cofactor evidence="1">
        <name>Zn(2+)</name>
        <dbReference type="ChEBI" id="CHEBI:29105"/>
    </cofactor>
</comment>
<dbReference type="GO" id="GO:0016616">
    <property type="term" value="F:oxidoreductase activity, acting on the CH-OH group of donors, NAD or NADP as acceptor"/>
    <property type="evidence" value="ECO:0007669"/>
    <property type="project" value="InterPro"/>
</dbReference>
<sequence>MSQEIPVAEEQAGKAYGRAARDSSGILSPFHFTRRSTGSNDISMKILYCGICHSDLLFAKNEIGMTIYPIVPGHEIVGEVTKVGCNVTKFKVGNIAGVGCMVGSCRSCDNCTQDFENYCSKIVWTYNEHYEDGSRTFGGYSDKLVVDEHFAVRIPDN</sequence>
<dbReference type="InterPro" id="IPR047109">
    <property type="entry name" value="CAD-like"/>
</dbReference>
<dbReference type="InterPro" id="IPR002328">
    <property type="entry name" value="ADH_Zn_CS"/>
</dbReference>
<organism evidence="7 8">
    <name type="scientific">Malus domestica</name>
    <name type="common">Apple</name>
    <name type="synonym">Pyrus malus</name>
    <dbReference type="NCBI Taxonomy" id="3750"/>
    <lineage>
        <taxon>Eukaryota</taxon>
        <taxon>Viridiplantae</taxon>
        <taxon>Streptophyta</taxon>
        <taxon>Embryophyta</taxon>
        <taxon>Tracheophyta</taxon>
        <taxon>Spermatophyta</taxon>
        <taxon>Magnoliopsida</taxon>
        <taxon>eudicotyledons</taxon>
        <taxon>Gunneridae</taxon>
        <taxon>Pentapetalae</taxon>
        <taxon>rosids</taxon>
        <taxon>fabids</taxon>
        <taxon>Rosales</taxon>
        <taxon>Rosaceae</taxon>
        <taxon>Amygdaloideae</taxon>
        <taxon>Maleae</taxon>
        <taxon>Malus</taxon>
    </lineage>
</organism>
<evidence type="ECO:0000256" key="2">
    <source>
        <dbReference type="ARBA" id="ARBA00008072"/>
    </source>
</evidence>
<dbReference type="GO" id="GO:0009809">
    <property type="term" value="P:lignin biosynthetic process"/>
    <property type="evidence" value="ECO:0007669"/>
    <property type="project" value="UniProtKB-ARBA"/>
</dbReference>
<gene>
    <name evidence="7" type="ORF">DVH24_014491</name>
</gene>
<evidence type="ECO:0000313" key="8">
    <source>
        <dbReference type="Proteomes" id="UP000290289"/>
    </source>
</evidence>
<reference evidence="7 8" key="1">
    <citation type="submission" date="2018-10" db="EMBL/GenBank/DDBJ databases">
        <title>A high-quality apple genome assembly.</title>
        <authorList>
            <person name="Hu J."/>
        </authorList>
    </citation>
    <scope>NUCLEOTIDE SEQUENCE [LARGE SCALE GENOMIC DNA]</scope>
    <source>
        <strain evidence="8">cv. HFTH1</strain>
        <tissue evidence="7">Young leaf</tissue>
    </source>
</reference>
<dbReference type="Gene3D" id="3.90.180.10">
    <property type="entry name" value="Medium-chain alcohol dehydrogenases, catalytic domain"/>
    <property type="match status" value="1"/>
</dbReference>
<dbReference type="Pfam" id="PF08240">
    <property type="entry name" value="ADH_N"/>
    <property type="match status" value="1"/>
</dbReference>
<dbReference type="Proteomes" id="UP000290289">
    <property type="component" value="Chromosome 1"/>
</dbReference>
<keyword evidence="8" id="KW-1185">Reference proteome</keyword>
<comment type="caution">
    <text evidence="7">The sequence shown here is derived from an EMBL/GenBank/DDBJ whole genome shotgun (WGS) entry which is preliminary data.</text>
</comment>